<gene>
    <name evidence="1" type="ORF">GWI33_021143</name>
</gene>
<comment type="caution">
    <text evidence="1">The sequence shown here is derived from an EMBL/GenBank/DDBJ whole genome shotgun (WGS) entry which is preliminary data.</text>
</comment>
<evidence type="ECO:0000313" key="1">
    <source>
        <dbReference type="EMBL" id="KAF7265489.1"/>
    </source>
</evidence>
<name>A0A834HQR5_RHYFE</name>
<sequence>MLCNICRRRGVREKWARIARFKMAICRGSCERRRGEWIAIHETRASNVKKEGTILKNLIFKDVLDILENVGTSK</sequence>
<reference evidence="1" key="1">
    <citation type="submission" date="2020-08" db="EMBL/GenBank/DDBJ databases">
        <title>Genome sequencing and assembly of the red palm weevil Rhynchophorus ferrugineus.</title>
        <authorList>
            <person name="Dias G.B."/>
            <person name="Bergman C.M."/>
            <person name="Manee M."/>
        </authorList>
    </citation>
    <scope>NUCLEOTIDE SEQUENCE</scope>
    <source>
        <strain evidence="1">AA-2017</strain>
        <tissue evidence="1">Whole larva</tissue>
    </source>
</reference>
<evidence type="ECO:0000313" key="2">
    <source>
        <dbReference type="Proteomes" id="UP000625711"/>
    </source>
</evidence>
<protein>
    <submittedName>
        <fullName evidence="1">Uncharacterized protein</fullName>
    </submittedName>
</protein>
<dbReference type="AlphaFoldDB" id="A0A834HQR5"/>
<keyword evidence="2" id="KW-1185">Reference proteome</keyword>
<dbReference type="EMBL" id="JAACXV010014612">
    <property type="protein sequence ID" value="KAF7265489.1"/>
    <property type="molecule type" value="Genomic_DNA"/>
</dbReference>
<accession>A0A834HQR5</accession>
<organism evidence="1 2">
    <name type="scientific">Rhynchophorus ferrugineus</name>
    <name type="common">Red palm weevil</name>
    <name type="synonym">Curculio ferrugineus</name>
    <dbReference type="NCBI Taxonomy" id="354439"/>
    <lineage>
        <taxon>Eukaryota</taxon>
        <taxon>Metazoa</taxon>
        <taxon>Ecdysozoa</taxon>
        <taxon>Arthropoda</taxon>
        <taxon>Hexapoda</taxon>
        <taxon>Insecta</taxon>
        <taxon>Pterygota</taxon>
        <taxon>Neoptera</taxon>
        <taxon>Endopterygota</taxon>
        <taxon>Coleoptera</taxon>
        <taxon>Polyphaga</taxon>
        <taxon>Cucujiformia</taxon>
        <taxon>Curculionidae</taxon>
        <taxon>Dryophthorinae</taxon>
        <taxon>Rhynchophorus</taxon>
    </lineage>
</organism>
<dbReference type="Proteomes" id="UP000625711">
    <property type="component" value="Unassembled WGS sequence"/>
</dbReference>
<proteinExistence type="predicted"/>